<accession>A0A4S3B3D6</accession>
<feature type="transmembrane region" description="Helical" evidence="1">
    <location>
        <begin position="20"/>
        <end position="44"/>
    </location>
</feature>
<feature type="transmembrane region" description="Helical" evidence="1">
    <location>
        <begin position="132"/>
        <end position="156"/>
    </location>
</feature>
<gene>
    <name evidence="2" type="ORF">ESZ54_04955</name>
</gene>
<evidence type="ECO:0008006" key="4">
    <source>
        <dbReference type="Google" id="ProtNLM"/>
    </source>
</evidence>
<feature type="transmembrane region" description="Helical" evidence="1">
    <location>
        <begin position="76"/>
        <end position="96"/>
    </location>
</feature>
<evidence type="ECO:0000256" key="1">
    <source>
        <dbReference type="SAM" id="Phobius"/>
    </source>
</evidence>
<protein>
    <recommendedName>
        <fullName evidence="4">ABC transporter permease</fullName>
    </recommendedName>
</protein>
<keyword evidence="1" id="KW-0472">Membrane</keyword>
<reference evidence="2 3" key="1">
    <citation type="submission" date="2019-01" db="EMBL/GenBank/DDBJ databases">
        <title>Vagococcus silagei sp. nov. isolated from brewer's grain.</title>
        <authorList>
            <person name="Guu J.-R."/>
        </authorList>
    </citation>
    <scope>NUCLEOTIDE SEQUENCE [LARGE SCALE GENOMIC DNA]</scope>
    <source>
        <strain evidence="2 3">2B-2</strain>
    </source>
</reference>
<keyword evidence="1" id="KW-1133">Transmembrane helix</keyword>
<keyword evidence="1" id="KW-0812">Transmembrane</keyword>
<dbReference type="RefSeq" id="WP_136136582.1">
    <property type="nucleotide sequence ID" value="NZ_SDGV01000011.1"/>
</dbReference>
<proteinExistence type="predicted"/>
<dbReference type="AlphaFoldDB" id="A0A4S3B3D6"/>
<organism evidence="2 3">
    <name type="scientific">Vagococcus silagei</name>
    <dbReference type="NCBI Taxonomy" id="2508885"/>
    <lineage>
        <taxon>Bacteria</taxon>
        <taxon>Bacillati</taxon>
        <taxon>Bacillota</taxon>
        <taxon>Bacilli</taxon>
        <taxon>Lactobacillales</taxon>
        <taxon>Enterococcaceae</taxon>
        <taxon>Vagococcus</taxon>
    </lineage>
</organism>
<evidence type="ECO:0000313" key="3">
    <source>
        <dbReference type="Proteomes" id="UP000310506"/>
    </source>
</evidence>
<sequence>MILYYLMTQSLRRLSRIEGLFSTFILCELVCIMALFICDIFLFFSHLLKEMNQSVAVETDPLEVQMSLGPIMGFTLFKYASLFLAILMILLTITTIKRSFKQYFILQHEDFKIMSYLGETPGNLAMYYTFQVAFFALFVITIAMIASQLIFFASVIKTINLGVTLSDVQSFRINPIYLIILELMMLNYVFLTTFFSSKKKLYSLTSK</sequence>
<keyword evidence="3" id="KW-1185">Reference proteome</keyword>
<comment type="caution">
    <text evidence="2">The sequence shown here is derived from an EMBL/GenBank/DDBJ whole genome shotgun (WGS) entry which is preliminary data.</text>
</comment>
<feature type="transmembrane region" description="Helical" evidence="1">
    <location>
        <begin position="176"/>
        <end position="197"/>
    </location>
</feature>
<name>A0A4S3B3D6_9ENTE</name>
<evidence type="ECO:0000313" key="2">
    <source>
        <dbReference type="EMBL" id="THB61571.1"/>
    </source>
</evidence>
<dbReference type="Proteomes" id="UP000310506">
    <property type="component" value="Unassembled WGS sequence"/>
</dbReference>
<dbReference type="EMBL" id="SDGV01000011">
    <property type="protein sequence ID" value="THB61571.1"/>
    <property type="molecule type" value="Genomic_DNA"/>
</dbReference>